<dbReference type="EnsemblMetazoa" id="AATE004284-RA">
    <property type="protein sequence ID" value="AATE004284-PA.1"/>
    <property type="gene ID" value="AATE004284"/>
</dbReference>
<accession>A0A182IRU7</accession>
<sequence>MSTVATVTRQGLAGPSVAAGRAFARGPRLLRQRTRGTVSGQHLRMVRILQLVLMVLMLVVAVVRRLLRRGSRLWNAHAVGYVSGRSGPVGGATVQVTVLYQRVQTLDLLVLGRIVDRALAVFVQRQLRTVVQQPAHHAQVAPRRGKVERRGAVTVAQIRIDRLVLDLQIVLAQSYGAIERKIGGLELLPDVRCGLGQQADAVEAAASRGVVQCQGATGRTLARGHRLGMGRVQMQPVSGLLVVGGVLHFEAGSRDARDRSLSVGADLATCWWQRTERKIVKKNENNEQEGPDGKRKKAEHTPKCSINTNHRCPLSRNDERAEWVWVVVVVMVTAIAGGKLAGISGRSNEGAAKSQNPERKRTTWAGCQGRRVVALRDPDDDYDDVTDDASGCSGPGEMVGFASKVHRPISPRAHDALDNVAQIKV</sequence>
<keyword evidence="2" id="KW-0812">Transmembrane</keyword>
<protein>
    <submittedName>
        <fullName evidence="3">Uncharacterized protein</fullName>
    </submittedName>
</protein>
<proteinExistence type="predicted"/>
<feature type="region of interest" description="Disordered" evidence="1">
    <location>
        <begin position="343"/>
        <end position="362"/>
    </location>
</feature>
<evidence type="ECO:0000313" key="3">
    <source>
        <dbReference type="EnsemblMetazoa" id="AATE004284-PA.1"/>
    </source>
</evidence>
<evidence type="ECO:0000256" key="2">
    <source>
        <dbReference type="SAM" id="Phobius"/>
    </source>
</evidence>
<keyword evidence="2" id="KW-1133">Transmembrane helix</keyword>
<organism evidence="3">
    <name type="scientific">Anopheles atroparvus</name>
    <name type="common">European mosquito</name>
    <dbReference type="NCBI Taxonomy" id="41427"/>
    <lineage>
        <taxon>Eukaryota</taxon>
        <taxon>Metazoa</taxon>
        <taxon>Ecdysozoa</taxon>
        <taxon>Arthropoda</taxon>
        <taxon>Hexapoda</taxon>
        <taxon>Insecta</taxon>
        <taxon>Pterygota</taxon>
        <taxon>Neoptera</taxon>
        <taxon>Endopterygota</taxon>
        <taxon>Diptera</taxon>
        <taxon>Nematocera</taxon>
        <taxon>Culicoidea</taxon>
        <taxon>Culicidae</taxon>
        <taxon>Anophelinae</taxon>
        <taxon>Anopheles</taxon>
    </lineage>
</organism>
<dbReference type="AlphaFoldDB" id="A0A182IRU7"/>
<keyword evidence="2" id="KW-0472">Membrane</keyword>
<evidence type="ECO:0000256" key="1">
    <source>
        <dbReference type="SAM" id="MobiDB-lite"/>
    </source>
</evidence>
<dbReference type="VEuPathDB" id="VectorBase:AATE004284"/>
<feature type="region of interest" description="Disordered" evidence="1">
    <location>
        <begin position="282"/>
        <end position="305"/>
    </location>
</feature>
<name>A0A182IRU7_ANOAO</name>
<reference evidence="3" key="1">
    <citation type="submission" date="2022-08" db="UniProtKB">
        <authorList>
            <consortium name="EnsemblMetazoa"/>
        </authorList>
    </citation>
    <scope>IDENTIFICATION</scope>
    <source>
        <strain evidence="3">EBRO</strain>
    </source>
</reference>
<feature type="transmembrane region" description="Helical" evidence="2">
    <location>
        <begin position="48"/>
        <end position="67"/>
    </location>
</feature>